<keyword evidence="2" id="KW-0645">Protease</keyword>
<keyword evidence="3" id="KW-0378">Hydrolase</keyword>
<evidence type="ECO:0000256" key="1">
    <source>
        <dbReference type="ARBA" id="ARBA00001947"/>
    </source>
</evidence>
<dbReference type="PANTHER" id="PTHR31817:SF0">
    <property type="entry name" value="CHROMOSOME UNDETERMINED SCAFFOLD_67, WHOLE GENOME SHOTGUN SEQUENCE"/>
    <property type="match status" value="1"/>
</dbReference>
<comment type="cofactor">
    <cofactor evidence="1">
        <name>Zn(2+)</name>
        <dbReference type="ChEBI" id="CHEBI:29105"/>
    </cofactor>
</comment>
<evidence type="ECO:0000313" key="8">
    <source>
        <dbReference type="Proteomes" id="UP000233565"/>
    </source>
</evidence>
<dbReference type="EMBL" id="PJBV01000020">
    <property type="protein sequence ID" value="PKH40194.1"/>
    <property type="molecule type" value="Genomic_DNA"/>
</dbReference>
<dbReference type="Pfam" id="PF08014">
    <property type="entry name" value="MATCAP"/>
    <property type="match status" value="1"/>
</dbReference>
<dbReference type="InterPro" id="IPR012548">
    <property type="entry name" value="MATCAP"/>
</dbReference>
<dbReference type="GO" id="GO:0008237">
    <property type="term" value="F:metallopeptidase activity"/>
    <property type="evidence" value="ECO:0007669"/>
    <property type="project" value="UniProtKB-KW"/>
</dbReference>
<gene>
    <name evidence="5" type="ORF">CXG46_13650</name>
    <name evidence="6" type="ORF">SAMN05192575_11361</name>
</gene>
<reference evidence="6" key="1">
    <citation type="submission" date="2016-10" db="EMBL/GenBank/DDBJ databases">
        <authorList>
            <person name="de Groot N.N."/>
        </authorList>
    </citation>
    <scope>NUCLEOTIDE SEQUENCE [LARGE SCALE GENOMIC DNA]</scope>
    <source>
        <strain evidence="6">CGMCC 1.10697</strain>
    </source>
</reference>
<dbReference type="AlphaFoldDB" id="A0A1I1B3C5"/>
<dbReference type="Proteomes" id="UP000199113">
    <property type="component" value="Unassembled WGS sequence"/>
</dbReference>
<dbReference type="GO" id="GO:0006508">
    <property type="term" value="P:proteolysis"/>
    <property type="evidence" value="ECO:0007669"/>
    <property type="project" value="UniProtKB-KW"/>
</dbReference>
<evidence type="ECO:0000313" key="7">
    <source>
        <dbReference type="Proteomes" id="UP000199113"/>
    </source>
</evidence>
<organism evidence="6 7">
    <name type="scientific">Nocardioides alpinus</name>
    <dbReference type="NCBI Taxonomy" id="748909"/>
    <lineage>
        <taxon>Bacteria</taxon>
        <taxon>Bacillati</taxon>
        <taxon>Actinomycetota</taxon>
        <taxon>Actinomycetes</taxon>
        <taxon>Propionibacteriales</taxon>
        <taxon>Nocardioidaceae</taxon>
        <taxon>Nocardioides</taxon>
    </lineage>
</organism>
<dbReference type="SMART" id="SM01154">
    <property type="entry name" value="DUF1704"/>
    <property type="match status" value="1"/>
</dbReference>
<dbReference type="EMBL" id="FOKC01000013">
    <property type="protein sequence ID" value="SFB44869.1"/>
    <property type="molecule type" value="Genomic_DNA"/>
</dbReference>
<dbReference type="STRING" id="748909.SAMN05192575_11361"/>
<dbReference type="OrthoDB" id="9785840at2"/>
<accession>A0A1I1B3C5</accession>
<reference evidence="5 8" key="2">
    <citation type="submission" date="2017-12" db="EMBL/GenBank/DDBJ databases">
        <title>Pharmacopeia of the Arctic Ocean.</title>
        <authorList>
            <person name="Collins E."/>
            <person name="Ducluzeau A.-L."/>
        </authorList>
    </citation>
    <scope>NUCLEOTIDE SEQUENCE [LARGE SCALE GENOMIC DNA]</scope>
    <source>
        <strain evidence="5 8">DSM 23325</strain>
    </source>
</reference>
<keyword evidence="8" id="KW-1185">Reference proteome</keyword>
<sequence length="388" mass="41882">MTGAELSAEDLAVDHRLALLSASFRFLLDITPVDADDLRDDFLAGRDPSPDFTYRELETDPAVVRAELDAVDLGGVEDPVLGQLLRAKHREMELQLDMLAARDTDDFLPLSVELYGGVSPTLRRQAEGVLASITSTEASGEALDAEDFLAMAEAEIAHYRDEDPDLEMHAEIRADVNGVMVSGDVLLIGPETKVQAERAQALLHHEVGTHLVTQANGSHQPIKVLGVGLAGYDETQEGLAVLAEIACGGLTAFRLRQLASRVVTVHRMIGGATFAEAHEALVADDFPVASAYTTVMRVYRSGGMTKDAIYLRGLVELLEHLGGGGTLDQLWLGKFSLRDLPLIGDLQDRGLLRPPRVLPRYLHDPATTANLARAAGTEDLSTLLEGHS</sequence>
<keyword evidence="4" id="KW-0482">Metalloprotease</keyword>
<evidence type="ECO:0000256" key="4">
    <source>
        <dbReference type="ARBA" id="ARBA00023049"/>
    </source>
</evidence>
<protein>
    <submittedName>
        <fullName evidence="5">DUF1704 domain-containing protein</fullName>
    </submittedName>
</protein>
<dbReference type="Proteomes" id="UP000233565">
    <property type="component" value="Unassembled WGS sequence"/>
</dbReference>
<evidence type="ECO:0000313" key="6">
    <source>
        <dbReference type="EMBL" id="SFB44869.1"/>
    </source>
</evidence>
<dbReference type="PANTHER" id="PTHR31817">
    <property type="match status" value="1"/>
</dbReference>
<evidence type="ECO:0000256" key="2">
    <source>
        <dbReference type="ARBA" id="ARBA00022670"/>
    </source>
</evidence>
<evidence type="ECO:0000313" key="5">
    <source>
        <dbReference type="EMBL" id="PKH40194.1"/>
    </source>
</evidence>
<evidence type="ECO:0000256" key="3">
    <source>
        <dbReference type="ARBA" id="ARBA00022801"/>
    </source>
</evidence>
<name>A0A1I1B3C5_9ACTN</name>
<proteinExistence type="predicted"/>
<dbReference type="RefSeq" id="WP_091201359.1">
    <property type="nucleotide sequence ID" value="NZ_FOKC01000013.1"/>
</dbReference>
<dbReference type="GO" id="GO:0080164">
    <property type="term" value="P:regulation of nitric oxide metabolic process"/>
    <property type="evidence" value="ECO:0007669"/>
    <property type="project" value="TreeGrafter"/>
</dbReference>